<proteinExistence type="predicted"/>
<organism evidence="2 3">
    <name type="scientific">Liquidambar formosana</name>
    <name type="common">Formosan gum</name>
    <dbReference type="NCBI Taxonomy" id="63359"/>
    <lineage>
        <taxon>Eukaryota</taxon>
        <taxon>Viridiplantae</taxon>
        <taxon>Streptophyta</taxon>
        <taxon>Embryophyta</taxon>
        <taxon>Tracheophyta</taxon>
        <taxon>Spermatophyta</taxon>
        <taxon>Magnoliopsida</taxon>
        <taxon>eudicotyledons</taxon>
        <taxon>Gunneridae</taxon>
        <taxon>Pentapetalae</taxon>
        <taxon>Saxifragales</taxon>
        <taxon>Altingiaceae</taxon>
        <taxon>Liquidambar</taxon>
    </lineage>
</organism>
<dbReference type="AlphaFoldDB" id="A0AAP0RQE3"/>
<evidence type="ECO:0000313" key="2">
    <source>
        <dbReference type="EMBL" id="KAK9282378.1"/>
    </source>
</evidence>
<comment type="caution">
    <text evidence="2">The sequence shown here is derived from an EMBL/GenBank/DDBJ whole genome shotgun (WGS) entry which is preliminary data.</text>
</comment>
<accession>A0AAP0RQE3</accession>
<protein>
    <submittedName>
        <fullName evidence="2">Uncharacterized protein</fullName>
    </submittedName>
</protein>
<gene>
    <name evidence="2" type="ORF">L1049_005295</name>
</gene>
<feature type="compositionally biased region" description="Low complexity" evidence="1">
    <location>
        <begin position="111"/>
        <end position="122"/>
    </location>
</feature>
<dbReference type="Proteomes" id="UP001415857">
    <property type="component" value="Unassembled WGS sequence"/>
</dbReference>
<reference evidence="2 3" key="1">
    <citation type="journal article" date="2024" name="Plant J.">
        <title>Genome sequences and population genomics reveal climatic adaptation and genomic divergence between two closely related sweetgum species.</title>
        <authorList>
            <person name="Xu W.Q."/>
            <person name="Ren C.Q."/>
            <person name="Zhang X.Y."/>
            <person name="Comes H.P."/>
            <person name="Liu X.H."/>
            <person name="Li Y.G."/>
            <person name="Kettle C.J."/>
            <person name="Jalonen R."/>
            <person name="Gaisberger H."/>
            <person name="Ma Y.Z."/>
            <person name="Qiu Y.X."/>
        </authorList>
    </citation>
    <scope>NUCLEOTIDE SEQUENCE [LARGE SCALE GENOMIC DNA]</scope>
    <source>
        <strain evidence="2">Hangzhou</strain>
    </source>
</reference>
<evidence type="ECO:0000256" key="1">
    <source>
        <dbReference type="SAM" id="MobiDB-lite"/>
    </source>
</evidence>
<feature type="compositionally biased region" description="Acidic residues" evidence="1">
    <location>
        <begin position="123"/>
        <end position="132"/>
    </location>
</feature>
<name>A0AAP0RQE3_LIQFO</name>
<sequence>MKGHVPQPTFLNKLKELERTMECTVGPSGTIDDTFYLPKEDSFGISSGSISTSCSSDSDSGTSEFGIQLREKSCFFSASNPNIPTYDLKNEIISPKLPRGTSSGKPRTKKSSSSCQSVVVILSDDEGEEPCG</sequence>
<keyword evidence="3" id="KW-1185">Reference proteome</keyword>
<feature type="region of interest" description="Disordered" evidence="1">
    <location>
        <begin position="91"/>
        <end position="132"/>
    </location>
</feature>
<dbReference type="EMBL" id="JBBPBK010000007">
    <property type="protein sequence ID" value="KAK9282378.1"/>
    <property type="molecule type" value="Genomic_DNA"/>
</dbReference>
<evidence type="ECO:0000313" key="3">
    <source>
        <dbReference type="Proteomes" id="UP001415857"/>
    </source>
</evidence>